<dbReference type="Pfam" id="PF01529">
    <property type="entry name" value="DHHC"/>
    <property type="match status" value="1"/>
</dbReference>
<keyword evidence="10" id="KW-1185">Reference proteome</keyword>
<dbReference type="PANTHER" id="PTHR12246">
    <property type="entry name" value="PALMITOYLTRANSFERASE ZDHHC16"/>
    <property type="match status" value="1"/>
</dbReference>
<keyword evidence="4 7" id="KW-1133">Transmembrane helix</keyword>
<evidence type="ECO:0000256" key="7">
    <source>
        <dbReference type="RuleBase" id="RU079119"/>
    </source>
</evidence>
<dbReference type="VEuPathDB" id="VectorBase:ASTE015996"/>
<evidence type="ECO:0000256" key="6">
    <source>
        <dbReference type="ARBA" id="ARBA00023315"/>
    </source>
</evidence>
<dbReference type="VEuPathDB" id="VectorBase:ASTEI20_035837"/>
<dbReference type="InterPro" id="IPR039859">
    <property type="entry name" value="PFA4/ZDH16/20/ERF2-like"/>
</dbReference>
<feature type="domain" description="Palmitoyltransferase DHHC" evidence="8">
    <location>
        <begin position="94"/>
        <end position="222"/>
    </location>
</feature>
<feature type="transmembrane region" description="Helical" evidence="7">
    <location>
        <begin position="12"/>
        <end position="33"/>
    </location>
</feature>
<name>A0A182Y5J8_ANOST</name>
<comment type="catalytic activity">
    <reaction evidence="7">
        <text>L-cysteinyl-[protein] + hexadecanoyl-CoA = S-hexadecanoyl-L-cysteinyl-[protein] + CoA</text>
        <dbReference type="Rhea" id="RHEA:36683"/>
        <dbReference type="Rhea" id="RHEA-COMP:10131"/>
        <dbReference type="Rhea" id="RHEA-COMP:11032"/>
        <dbReference type="ChEBI" id="CHEBI:29950"/>
        <dbReference type="ChEBI" id="CHEBI:57287"/>
        <dbReference type="ChEBI" id="CHEBI:57379"/>
        <dbReference type="ChEBI" id="CHEBI:74151"/>
        <dbReference type="EC" id="2.3.1.225"/>
    </reaction>
</comment>
<feature type="transmembrane region" description="Helical" evidence="7">
    <location>
        <begin position="186"/>
        <end position="204"/>
    </location>
</feature>
<sequence>MAFVKDPCGIVCVLVTYMAVLYADYVVTHWIILQTMPNSLWAPFHVVAFNTIVFLLAMAHLKAVLLDPGTVPLPQIRIDFSDLHSEKNYGHEREEWTMCTRCETYRPPRAHHCRICKRCIRRMDHHCPWINNCVGERNQKYFLQFLMYVCALAVYSVVLIVISWLYPCEDCHVDVSQAQSRMMHSVLLLLESALFGLFVIAIMVDQMHAILYDETAVEAVQQKGPYRIHRPKMALLAEVCGRGHPMLWMLPCTSLNRKHHDVPLLSHDVSPATVPLKWSPSLGNFRARFGTFSPREFQYETSDGESGTLMHRFSRHVSLTKRDFTDKTKYGFKVCNFYPLPDVNSYGQQIRDLGTADLAKLITFTTDFRSKTDFRSYAEIVNALDEECVRRVPNATTYELLEMLHCFMYLLPNKIAQLKSYQTAIPKLIQLFGGESENERDFLSIVFFLGLWKRHKTGTILMKEFLQQYLDRYLTLDLTRMDFIILANATYKTSIRLVDASEAFKNRLTQEIVEFHNEDDSALLVTLIKCARMNRLASGEIMDKIHSYTESNITHKELDFRGLSHLFAYVADNRVKDDALTDLFVEGCWTRFETEVRTHGFETHSQSCRPKDIATFLWSCATLGVPMERYNEINLNMLEKAIRLKVDAGEYRYIPDVLVDTILSLWICDRKSIGLFRLLFKDRALVQNLRKERAKLESRKDLLLTCAEIDLPDAMDLMKSIRKPTGDAFALNRPAQEFLQRPGLKKVAECLQRLKDSREIPLSSVSINLPVKHLSIASILVKMSTGGEKNLDVLDEKHCLSDGESPVGLMKLKTRILKDKSVDHAVVNICRFDTPDALQEELKRILLEPKQ</sequence>
<evidence type="ECO:0000256" key="4">
    <source>
        <dbReference type="ARBA" id="ARBA00022989"/>
    </source>
</evidence>
<organism evidence="9 10">
    <name type="scientific">Anopheles stephensi</name>
    <name type="common">Indo-Pakistan malaria mosquito</name>
    <dbReference type="NCBI Taxonomy" id="30069"/>
    <lineage>
        <taxon>Eukaryota</taxon>
        <taxon>Metazoa</taxon>
        <taxon>Ecdysozoa</taxon>
        <taxon>Arthropoda</taxon>
        <taxon>Hexapoda</taxon>
        <taxon>Insecta</taxon>
        <taxon>Pterygota</taxon>
        <taxon>Neoptera</taxon>
        <taxon>Endopterygota</taxon>
        <taxon>Diptera</taxon>
        <taxon>Nematocera</taxon>
        <taxon>Culicoidea</taxon>
        <taxon>Culicidae</taxon>
        <taxon>Anophelinae</taxon>
        <taxon>Anopheles</taxon>
    </lineage>
</organism>
<dbReference type="GO" id="GO:0019706">
    <property type="term" value="F:protein-cysteine S-palmitoyltransferase activity"/>
    <property type="evidence" value="ECO:0007669"/>
    <property type="project" value="UniProtKB-EC"/>
</dbReference>
<evidence type="ECO:0000256" key="2">
    <source>
        <dbReference type="ARBA" id="ARBA00022679"/>
    </source>
</evidence>
<keyword evidence="2 7" id="KW-0808">Transferase</keyword>
<evidence type="ECO:0000313" key="10">
    <source>
        <dbReference type="Proteomes" id="UP000076408"/>
    </source>
</evidence>
<comment type="similarity">
    <text evidence="7">Belongs to the DHHC palmitoyltransferase family.</text>
</comment>
<evidence type="ECO:0000256" key="3">
    <source>
        <dbReference type="ARBA" id="ARBA00022692"/>
    </source>
</evidence>
<keyword evidence="6 7" id="KW-0012">Acyltransferase</keyword>
<keyword evidence="3 7" id="KW-0812">Transmembrane</keyword>
<dbReference type="STRING" id="30069.A0A182Y5J8"/>
<proteinExistence type="inferred from homology"/>
<dbReference type="VEuPathDB" id="VectorBase:ASTEI03734"/>
<evidence type="ECO:0000256" key="5">
    <source>
        <dbReference type="ARBA" id="ARBA00023136"/>
    </source>
</evidence>
<dbReference type="InterPro" id="IPR001594">
    <property type="entry name" value="Palmitoyltrfase_DHHC"/>
</dbReference>
<dbReference type="VEuPathDB" id="VectorBase:ASTE015995"/>
<keyword evidence="5 7" id="KW-0472">Membrane</keyword>
<evidence type="ECO:0000256" key="1">
    <source>
        <dbReference type="ARBA" id="ARBA00004141"/>
    </source>
</evidence>
<protein>
    <recommendedName>
        <fullName evidence="7">Palmitoyltransferase</fullName>
        <ecNumber evidence="7">2.3.1.225</ecNumber>
    </recommendedName>
</protein>
<dbReference type="AlphaFoldDB" id="A0A182Y5J8"/>
<dbReference type="EnsemblMetazoa" id="ASTEI03734-RA">
    <property type="protein sequence ID" value="ASTEI03734-PA"/>
    <property type="gene ID" value="ASTEI03734"/>
</dbReference>
<dbReference type="EC" id="2.3.1.225" evidence="7"/>
<feature type="transmembrane region" description="Helical" evidence="7">
    <location>
        <begin position="39"/>
        <end position="59"/>
    </location>
</feature>
<dbReference type="OMA" id="KCARMNR"/>
<dbReference type="PROSITE" id="PS50216">
    <property type="entry name" value="DHHC"/>
    <property type="match status" value="1"/>
</dbReference>
<reference evidence="9" key="2">
    <citation type="submission" date="2020-05" db="UniProtKB">
        <authorList>
            <consortium name="EnsemblMetazoa"/>
        </authorList>
    </citation>
    <scope>IDENTIFICATION</scope>
    <source>
        <strain evidence="9">Indian</strain>
    </source>
</reference>
<dbReference type="VEuPathDB" id="VectorBase:ASTEI20_032023"/>
<dbReference type="Proteomes" id="UP000076408">
    <property type="component" value="Unassembled WGS sequence"/>
</dbReference>
<comment type="subcellular location">
    <subcellularLocation>
        <location evidence="1">Membrane</location>
        <topology evidence="1">Multi-pass membrane protein</topology>
    </subcellularLocation>
</comment>
<comment type="domain">
    <text evidence="7">The DHHC domain is required for palmitoyltransferase activity.</text>
</comment>
<feature type="transmembrane region" description="Helical" evidence="7">
    <location>
        <begin position="145"/>
        <end position="166"/>
    </location>
</feature>
<accession>A0A182Y5J8</accession>
<evidence type="ECO:0000259" key="8">
    <source>
        <dbReference type="Pfam" id="PF01529"/>
    </source>
</evidence>
<dbReference type="GO" id="GO:0016020">
    <property type="term" value="C:membrane"/>
    <property type="evidence" value="ECO:0007669"/>
    <property type="project" value="UniProtKB-SubCell"/>
</dbReference>
<reference evidence="10" key="1">
    <citation type="journal article" date="2014" name="Genome Biol.">
        <title>Genome analysis of a major urban malaria vector mosquito, Anopheles stephensi.</title>
        <authorList>
            <person name="Jiang X."/>
            <person name="Peery A."/>
            <person name="Hall A.B."/>
            <person name="Sharma A."/>
            <person name="Chen X.G."/>
            <person name="Waterhouse R.M."/>
            <person name="Komissarov A."/>
            <person name="Riehle M.M."/>
            <person name="Shouche Y."/>
            <person name="Sharakhova M.V."/>
            <person name="Lawson D."/>
            <person name="Pakpour N."/>
            <person name="Arensburger P."/>
            <person name="Davidson V.L."/>
            <person name="Eiglmeier K."/>
            <person name="Emrich S."/>
            <person name="George P."/>
            <person name="Kennedy R.C."/>
            <person name="Mane S.P."/>
            <person name="Maslen G."/>
            <person name="Oringanje C."/>
            <person name="Qi Y."/>
            <person name="Settlage R."/>
            <person name="Tojo M."/>
            <person name="Tubio J.M."/>
            <person name="Unger M.F."/>
            <person name="Wang B."/>
            <person name="Vernick K.D."/>
            <person name="Ribeiro J.M."/>
            <person name="James A.A."/>
            <person name="Michel K."/>
            <person name="Riehle M.A."/>
            <person name="Luckhart S."/>
            <person name="Sharakhov I.V."/>
            <person name="Tu Z."/>
        </authorList>
    </citation>
    <scope>NUCLEOTIDE SEQUENCE [LARGE SCALE GENOMIC DNA]</scope>
    <source>
        <strain evidence="10">Indian</strain>
    </source>
</reference>
<evidence type="ECO:0000313" key="9">
    <source>
        <dbReference type="EnsemblMetazoa" id="ASTEI03734-PA"/>
    </source>
</evidence>